<keyword evidence="3" id="KW-1185">Reference proteome</keyword>
<accession>A0ABP3HR26</accession>
<proteinExistence type="predicted"/>
<protein>
    <submittedName>
        <fullName evidence="2">HEXXH motif domain-containing protein</fullName>
    </submittedName>
</protein>
<name>A0ABP3HR26_9ACTN</name>
<dbReference type="Proteomes" id="UP001500063">
    <property type="component" value="Unassembled WGS sequence"/>
</dbReference>
<evidence type="ECO:0000313" key="3">
    <source>
        <dbReference type="Proteomes" id="UP001500063"/>
    </source>
</evidence>
<gene>
    <name evidence="2" type="ORF">GCM10010319_61440</name>
</gene>
<evidence type="ECO:0000313" key="2">
    <source>
        <dbReference type="EMBL" id="GAA0374598.1"/>
    </source>
</evidence>
<dbReference type="NCBIfam" id="TIGR04267">
    <property type="entry name" value="mod_HExxH"/>
    <property type="match status" value="1"/>
</dbReference>
<reference evidence="3" key="1">
    <citation type="journal article" date="2019" name="Int. J. Syst. Evol. Microbiol.">
        <title>The Global Catalogue of Microorganisms (GCM) 10K type strain sequencing project: providing services to taxonomists for standard genome sequencing and annotation.</title>
        <authorList>
            <consortium name="The Broad Institute Genomics Platform"/>
            <consortium name="The Broad Institute Genome Sequencing Center for Infectious Disease"/>
            <person name="Wu L."/>
            <person name="Ma J."/>
        </authorList>
    </citation>
    <scope>NUCLEOTIDE SEQUENCE [LARGE SCALE GENOMIC DNA]</scope>
    <source>
        <strain evidence="3">JCM 4565</strain>
    </source>
</reference>
<dbReference type="EMBL" id="BAAABW010000031">
    <property type="protein sequence ID" value="GAA0374598.1"/>
    <property type="molecule type" value="Genomic_DNA"/>
</dbReference>
<sequence>MTVRHVEANGVPAPAALARLARTRSAPADLDLLLRGRRSRRLILLKSLLAALDRSAESVPAAVRARFEEHWRLLERAEGHDPAAVHDTLDYPTVGTWLARTLAAPTGIELTCRLDHFGSVAAAAALRAGTPFTLTLGPRDGLLALPGIGVLATPAPAVRLTARAHTVHLRPGGRGAGAVLLRTGGRIHGTGPGWRGLRRLPGTTALLDDLDPYRAPPEGIGRAALPPAPRSATGAEPWLRRWRSALALLRAIDPQRAAETTALLRCLVPLARTGPYGQGARGVSATFRAAPGAVLATLPDTAADLAAVLVHETQHGKLAVLHDLLPLHHAGPYAVHRVAWRTDPRPLAGVLQGTYAHLALADFWGRVAGRAGLPPGARSAARARHDSYRRQVAEALPILLESNELTPAGVEFTTGMRQHHAGLGQAAGPTEAIGEPSPFGDIR</sequence>
<feature type="region of interest" description="Disordered" evidence="1">
    <location>
        <begin position="422"/>
        <end position="443"/>
    </location>
</feature>
<dbReference type="InterPro" id="IPR026337">
    <property type="entry name" value="AKG_HExxH"/>
</dbReference>
<organism evidence="2 3">
    <name type="scientific">Streptomyces blastmyceticus</name>
    <dbReference type="NCBI Taxonomy" id="68180"/>
    <lineage>
        <taxon>Bacteria</taxon>
        <taxon>Bacillati</taxon>
        <taxon>Actinomycetota</taxon>
        <taxon>Actinomycetes</taxon>
        <taxon>Kitasatosporales</taxon>
        <taxon>Streptomycetaceae</taxon>
        <taxon>Streptomyces</taxon>
    </lineage>
</organism>
<evidence type="ECO:0000256" key="1">
    <source>
        <dbReference type="SAM" id="MobiDB-lite"/>
    </source>
</evidence>
<dbReference type="RefSeq" id="WP_344123048.1">
    <property type="nucleotide sequence ID" value="NZ_BAAABW010000031.1"/>
</dbReference>
<comment type="caution">
    <text evidence="2">The sequence shown here is derived from an EMBL/GenBank/DDBJ whole genome shotgun (WGS) entry which is preliminary data.</text>
</comment>